<name>A0A5C6TW73_9SPHN</name>
<dbReference type="InterPro" id="IPR027443">
    <property type="entry name" value="IPNS-like_sf"/>
</dbReference>
<dbReference type="PANTHER" id="PTHR46332">
    <property type="entry name" value="ASPARTATE BETA-HYDROXYLASE DOMAIN-CONTAINING PROTEIN 2"/>
    <property type="match status" value="1"/>
</dbReference>
<dbReference type="Gene3D" id="1.25.40.10">
    <property type="entry name" value="Tetratricopeptide repeat domain"/>
    <property type="match status" value="1"/>
</dbReference>
<keyword evidence="2" id="KW-0223">Dioxygenase</keyword>
<dbReference type="Gene3D" id="2.60.120.330">
    <property type="entry name" value="B-lactam Antibiotic, Isopenicillin N Synthase, Chain"/>
    <property type="match status" value="1"/>
</dbReference>
<comment type="caution">
    <text evidence="6">The sequence shown here is derived from an EMBL/GenBank/DDBJ whole genome shotgun (WGS) entry which is preliminary data.</text>
</comment>
<evidence type="ECO:0000256" key="3">
    <source>
        <dbReference type="ARBA" id="ARBA00023002"/>
    </source>
</evidence>
<dbReference type="InterPro" id="IPR051821">
    <property type="entry name" value="Asp/Asn_beta-hydroxylase"/>
</dbReference>
<evidence type="ECO:0000259" key="5">
    <source>
        <dbReference type="Pfam" id="PF05118"/>
    </source>
</evidence>
<evidence type="ECO:0000313" key="7">
    <source>
        <dbReference type="Proteomes" id="UP000321249"/>
    </source>
</evidence>
<dbReference type="GO" id="GO:0051213">
    <property type="term" value="F:dioxygenase activity"/>
    <property type="evidence" value="ECO:0007669"/>
    <property type="project" value="UniProtKB-KW"/>
</dbReference>
<feature type="domain" description="Aspartyl/asparaginy/proline hydroxylase" evidence="5">
    <location>
        <begin position="285"/>
        <end position="448"/>
    </location>
</feature>
<keyword evidence="7" id="KW-1185">Reference proteome</keyword>
<dbReference type="SUPFAM" id="SSF51197">
    <property type="entry name" value="Clavaminate synthase-like"/>
    <property type="match status" value="1"/>
</dbReference>
<sequence length="465" mass="51553">MGETALDQGQQPRRKPDRDRKRDQRDLAGAQATPLMAQDRRELGRGHEYARTLRASVATGPAVVHLRGSDGKWLEAFARLSYKRVMSLTQQDAQSLFHRAIADLGAGRLDEARRAADTLAASNFANAHVWLLQATTCRAQSDAAAEEAALDRLLAAEPRSVRGLVMKGDCRAAAGDERAAAGYYRAAVMIGGEGQPPPALQDLRRAEAALAQFKARYTERLEASLAAQGLGPNNRSARFQQSLDIAAGRKQVYFQEPTGYFFPELPQIQFYEREVFAWAGAIEAATDAIRREILAYRTKGDTGFRPYIQGGVNEPRIDENPLLDNVDWSTLFLCENGAIAEDVVARCPRTWAAVQAAPLPRVDGAGPTVMFSLLRPGARINPHTGVFNARLTCHLPLIVPPNCHFRVGNETRQWEVGKLMVFDDTIEHEAWNGSGEDRIVLIFDIWRPELSERERREIAAVLSFR</sequence>
<evidence type="ECO:0000256" key="2">
    <source>
        <dbReference type="ARBA" id="ARBA00022964"/>
    </source>
</evidence>
<evidence type="ECO:0000256" key="1">
    <source>
        <dbReference type="ARBA" id="ARBA00007730"/>
    </source>
</evidence>
<feature type="compositionally biased region" description="Basic and acidic residues" evidence="4">
    <location>
        <begin position="14"/>
        <end position="26"/>
    </location>
</feature>
<comment type="similarity">
    <text evidence="1">Belongs to the aspartyl/asparaginyl beta-hydroxylase family.</text>
</comment>
<feature type="region of interest" description="Disordered" evidence="4">
    <location>
        <begin position="1"/>
        <end position="34"/>
    </location>
</feature>
<dbReference type="InterPro" id="IPR011990">
    <property type="entry name" value="TPR-like_helical_dom_sf"/>
</dbReference>
<evidence type="ECO:0000256" key="4">
    <source>
        <dbReference type="SAM" id="MobiDB-lite"/>
    </source>
</evidence>
<dbReference type="SUPFAM" id="SSF48452">
    <property type="entry name" value="TPR-like"/>
    <property type="match status" value="1"/>
</dbReference>
<reference evidence="6 7" key="1">
    <citation type="journal article" date="2015" name="J. Microbiol.">
        <title>Sphingosinicella ginsenosidimutans sp. nov., with ginsenoside converting activity.</title>
        <authorList>
            <person name="Kim J.K."/>
            <person name="Kang M.S."/>
            <person name="Park S.C."/>
            <person name="Kim K.M."/>
            <person name="Choi K."/>
            <person name="Yoon M.H."/>
            <person name="Im W.T."/>
        </authorList>
    </citation>
    <scope>NUCLEOTIDE SEQUENCE [LARGE SCALE GENOMIC DNA]</scope>
    <source>
        <strain evidence="6 7">BS-11</strain>
    </source>
</reference>
<evidence type="ECO:0000313" key="6">
    <source>
        <dbReference type="EMBL" id="TXC64723.1"/>
    </source>
</evidence>
<keyword evidence="3" id="KW-0560">Oxidoreductase</keyword>
<proteinExistence type="inferred from homology"/>
<gene>
    <name evidence="6" type="ORF">FRZ32_14350</name>
</gene>
<dbReference type="AlphaFoldDB" id="A0A5C6TW73"/>
<dbReference type="Proteomes" id="UP000321249">
    <property type="component" value="Unassembled WGS sequence"/>
</dbReference>
<dbReference type="Pfam" id="PF05118">
    <property type="entry name" value="Asp_Arg_Hydrox"/>
    <property type="match status" value="1"/>
</dbReference>
<organism evidence="6 7">
    <name type="scientific">Allosphingosinicella ginsenosidimutans</name>
    <dbReference type="NCBI Taxonomy" id="1176539"/>
    <lineage>
        <taxon>Bacteria</taxon>
        <taxon>Pseudomonadati</taxon>
        <taxon>Pseudomonadota</taxon>
        <taxon>Alphaproteobacteria</taxon>
        <taxon>Sphingomonadales</taxon>
        <taxon>Sphingomonadaceae</taxon>
        <taxon>Allosphingosinicella</taxon>
    </lineage>
</organism>
<dbReference type="GO" id="GO:0016020">
    <property type="term" value="C:membrane"/>
    <property type="evidence" value="ECO:0007669"/>
    <property type="project" value="TreeGrafter"/>
</dbReference>
<accession>A0A5C6TW73</accession>
<dbReference type="EMBL" id="VOQQ01000001">
    <property type="protein sequence ID" value="TXC64723.1"/>
    <property type="molecule type" value="Genomic_DNA"/>
</dbReference>
<protein>
    <submittedName>
        <fullName evidence="6">Aspartyl/asparaginyl beta-hydroxylase domain-containing protein</fullName>
    </submittedName>
</protein>
<dbReference type="PANTHER" id="PTHR46332:SF5">
    <property type="entry name" value="ASPARTATE BETA-HYDROXYLASE DOMAIN CONTAINING 2"/>
    <property type="match status" value="1"/>
</dbReference>
<dbReference type="InterPro" id="IPR007803">
    <property type="entry name" value="Asp/Arg/Pro-Hydrxlase"/>
</dbReference>